<accession>A0ABP8JNB9</accession>
<gene>
    <name evidence="1" type="ORF">GCM10023147_23800</name>
</gene>
<keyword evidence="1" id="KW-0560">Oxidoreductase</keyword>
<proteinExistence type="predicted"/>
<comment type="caution">
    <text evidence="1">The sequence shown here is derived from an EMBL/GenBank/DDBJ whole genome shotgun (WGS) entry which is preliminary data.</text>
</comment>
<dbReference type="RefSeq" id="WP_344995651.1">
    <property type="nucleotide sequence ID" value="NZ_BAABFR010000032.1"/>
</dbReference>
<dbReference type="EMBL" id="BAABFR010000032">
    <property type="protein sequence ID" value="GAA4393243.1"/>
    <property type="molecule type" value="Genomic_DNA"/>
</dbReference>
<dbReference type="GO" id="GO:0051213">
    <property type="term" value="F:dioxygenase activity"/>
    <property type="evidence" value="ECO:0007669"/>
    <property type="project" value="UniProtKB-KW"/>
</dbReference>
<dbReference type="InterPro" id="IPR047128">
    <property type="entry name" value="PhyH"/>
</dbReference>
<organism evidence="1 2">
    <name type="scientific">Tsukamurella soli</name>
    <dbReference type="NCBI Taxonomy" id="644556"/>
    <lineage>
        <taxon>Bacteria</taxon>
        <taxon>Bacillati</taxon>
        <taxon>Actinomycetota</taxon>
        <taxon>Actinomycetes</taxon>
        <taxon>Mycobacteriales</taxon>
        <taxon>Tsukamurellaceae</taxon>
        <taxon>Tsukamurella</taxon>
    </lineage>
</organism>
<dbReference type="Pfam" id="PF05721">
    <property type="entry name" value="PhyH"/>
    <property type="match status" value="1"/>
</dbReference>
<keyword evidence="1" id="KW-0223">Dioxygenase</keyword>
<keyword evidence="2" id="KW-1185">Reference proteome</keyword>
<evidence type="ECO:0000313" key="2">
    <source>
        <dbReference type="Proteomes" id="UP001500635"/>
    </source>
</evidence>
<dbReference type="Proteomes" id="UP001500635">
    <property type="component" value="Unassembled WGS sequence"/>
</dbReference>
<dbReference type="PANTHER" id="PTHR21308">
    <property type="entry name" value="PHYTANOYL-COA ALPHA-HYDROXYLASE"/>
    <property type="match status" value="1"/>
</dbReference>
<dbReference type="InterPro" id="IPR008775">
    <property type="entry name" value="Phytyl_CoA_dOase-like"/>
</dbReference>
<dbReference type="SUPFAM" id="SSF51197">
    <property type="entry name" value="Clavaminate synthase-like"/>
    <property type="match status" value="1"/>
</dbReference>
<dbReference type="Gene3D" id="2.60.120.620">
    <property type="entry name" value="q2cbj1_9rhob like domain"/>
    <property type="match status" value="1"/>
</dbReference>
<sequence length="392" mass="42417">MTLTSRHTTRADESAGRIHKQDCSIDDFRACIEAETDLADYPHAARTEQGVLFYDAAAVSAADREELADELSQALLTGPGIVVFTGAFDARHGLDESTRLFTEMIAEQRAAGTDSGDHFAAPGANDRIWNALQKHALRAPELFVRYYANDVLALIAEAWLGPMYQVTSAINVVNPGGQAQNPHRDYHLGFMSTETASRFRAHAHRVSPALTLQGAVAHVDMPLESGPTMYLPYSQRYEAGYVAFNLPEFREYFAEHHVQLPLAAGDAVFFNPALFHAAGTNSSADIRRMANLLQVSSAFGRAMDAVDRSAMLRAVYPQLQRLAAAGDEAAVANAVAATAEGYAFPSNLDLDQPLTGMHGETQAELTRRALAAGTTPAQFDAELSALDARHLA</sequence>
<protein>
    <submittedName>
        <fullName evidence="1">Phytanoyl-CoA dioxygenase family protein</fullName>
    </submittedName>
</protein>
<evidence type="ECO:0000313" key="1">
    <source>
        <dbReference type="EMBL" id="GAA4393243.1"/>
    </source>
</evidence>
<name>A0ABP8JNB9_9ACTN</name>
<reference evidence="2" key="1">
    <citation type="journal article" date="2019" name="Int. J. Syst. Evol. Microbiol.">
        <title>The Global Catalogue of Microorganisms (GCM) 10K type strain sequencing project: providing services to taxonomists for standard genome sequencing and annotation.</title>
        <authorList>
            <consortium name="The Broad Institute Genomics Platform"/>
            <consortium name="The Broad Institute Genome Sequencing Center for Infectious Disease"/>
            <person name="Wu L."/>
            <person name="Ma J."/>
        </authorList>
    </citation>
    <scope>NUCLEOTIDE SEQUENCE [LARGE SCALE GENOMIC DNA]</scope>
    <source>
        <strain evidence="2">JCM 17688</strain>
    </source>
</reference>
<dbReference type="PANTHER" id="PTHR21308:SF8">
    <property type="entry name" value="PHYTANOYL-COA DIOXYGENASE FAMILY PROTEIN (AFU_ORTHOLOGUE AFUA_2G09620)"/>
    <property type="match status" value="1"/>
</dbReference>